<feature type="binding site" evidence="13">
    <location>
        <position position="335"/>
    </location>
    <ligand>
        <name>Zn(2+)</name>
        <dbReference type="ChEBI" id="CHEBI:29105"/>
        <note>catalytic</note>
    </ligand>
</feature>
<dbReference type="InterPro" id="IPR018163">
    <property type="entry name" value="Thr/Ala-tRNA-synth_IIc_edit"/>
</dbReference>
<evidence type="ECO:0000256" key="8">
    <source>
        <dbReference type="ARBA" id="ARBA00022840"/>
    </source>
</evidence>
<evidence type="ECO:0000313" key="17">
    <source>
        <dbReference type="Proteomes" id="UP000618943"/>
    </source>
</evidence>
<dbReference type="SMART" id="SM00863">
    <property type="entry name" value="tRNA_SAD"/>
    <property type="match status" value="1"/>
</dbReference>
<dbReference type="InterPro" id="IPR006195">
    <property type="entry name" value="aa-tRNA-synth_II"/>
</dbReference>
<dbReference type="EMBL" id="JAEOAH010000008">
    <property type="protein sequence ID" value="MBK3495012.1"/>
    <property type="molecule type" value="Genomic_DNA"/>
</dbReference>
<keyword evidence="3 13" id="KW-0820">tRNA-binding</keyword>
<dbReference type="NCBIfam" id="TIGR00418">
    <property type="entry name" value="thrS"/>
    <property type="match status" value="1"/>
</dbReference>
<protein>
    <recommendedName>
        <fullName evidence="13">Threonine--tRNA ligase</fullName>
        <ecNumber evidence="13">6.1.1.3</ecNumber>
    </recommendedName>
    <alternativeName>
        <fullName evidence="13">Threonyl-tRNA synthetase</fullName>
        <shortName evidence="13">ThrRS</shortName>
    </alternativeName>
</protein>
<evidence type="ECO:0000259" key="15">
    <source>
        <dbReference type="PROSITE" id="PS51880"/>
    </source>
</evidence>
<keyword evidence="8 13" id="KW-0067">ATP-binding</keyword>
<evidence type="ECO:0000256" key="4">
    <source>
        <dbReference type="ARBA" id="ARBA00022598"/>
    </source>
</evidence>
<feature type="binding site" evidence="13">
    <location>
        <position position="511"/>
    </location>
    <ligand>
        <name>Zn(2+)</name>
        <dbReference type="ChEBI" id="CHEBI:29105"/>
        <note>catalytic</note>
    </ligand>
</feature>
<dbReference type="PANTHER" id="PTHR11451">
    <property type="entry name" value="THREONINE-TRNA LIGASE"/>
    <property type="match status" value="1"/>
</dbReference>
<dbReference type="Pfam" id="PF07973">
    <property type="entry name" value="tRNA_SAD"/>
    <property type="match status" value="1"/>
</dbReference>
<dbReference type="RefSeq" id="WP_200748788.1">
    <property type="nucleotide sequence ID" value="NZ_JAEOAH010000008.1"/>
</dbReference>
<dbReference type="Gene3D" id="3.30.980.10">
    <property type="entry name" value="Threonyl-trna Synthetase, Chain A, domain 2"/>
    <property type="match status" value="1"/>
</dbReference>
<accession>A0ABS1H7A5</accession>
<dbReference type="HAMAP" id="MF_00184">
    <property type="entry name" value="Thr_tRNA_synth"/>
    <property type="match status" value="1"/>
</dbReference>
<dbReference type="InterPro" id="IPR045864">
    <property type="entry name" value="aa-tRNA-synth_II/BPL/LPL"/>
</dbReference>
<dbReference type="CDD" id="cd00771">
    <property type="entry name" value="ThrRS_core"/>
    <property type="match status" value="1"/>
</dbReference>
<evidence type="ECO:0000256" key="5">
    <source>
        <dbReference type="ARBA" id="ARBA00022723"/>
    </source>
</evidence>
<name>A0ABS1H7A5_9BACL</name>
<dbReference type="GO" id="GO:0004829">
    <property type="term" value="F:threonine-tRNA ligase activity"/>
    <property type="evidence" value="ECO:0007669"/>
    <property type="project" value="UniProtKB-EC"/>
</dbReference>
<dbReference type="Pfam" id="PF03129">
    <property type="entry name" value="HGTP_anticodon"/>
    <property type="match status" value="1"/>
</dbReference>
<dbReference type="CDD" id="cd01667">
    <property type="entry name" value="TGS_ThrRS"/>
    <property type="match status" value="1"/>
</dbReference>
<dbReference type="PROSITE" id="PS50862">
    <property type="entry name" value="AA_TRNA_LIGASE_II"/>
    <property type="match status" value="1"/>
</dbReference>
<dbReference type="SUPFAM" id="SSF52954">
    <property type="entry name" value="Class II aaRS ABD-related"/>
    <property type="match status" value="1"/>
</dbReference>
<dbReference type="InterPro" id="IPR036621">
    <property type="entry name" value="Anticodon-bd_dom_sf"/>
</dbReference>
<keyword evidence="4 13" id="KW-0436">Ligase</keyword>
<feature type="domain" description="TGS" evidence="15">
    <location>
        <begin position="4"/>
        <end position="65"/>
    </location>
</feature>
<evidence type="ECO:0000313" key="16">
    <source>
        <dbReference type="EMBL" id="MBK3495012.1"/>
    </source>
</evidence>
<keyword evidence="7 13" id="KW-0862">Zinc</keyword>
<reference evidence="16 17" key="1">
    <citation type="submission" date="2020-12" db="EMBL/GenBank/DDBJ databases">
        <title>YIM B01967 draft genome.</title>
        <authorList>
            <person name="Yan X."/>
        </authorList>
    </citation>
    <scope>NUCLEOTIDE SEQUENCE [LARGE SCALE GENOMIC DNA]</scope>
    <source>
        <strain evidence="16 17">YIM B01967</strain>
    </source>
</reference>
<dbReference type="PROSITE" id="PS51880">
    <property type="entry name" value="TGS"/>
    <property type="match status" value="1"/>
</dbReference>
<dbReference type="InterPro" id="IPR002320">
    <property type="entry name" value="Thr-tRNA-ligase_IIa"/>
</dbReference>
<dbReference type="Gene3D" id="3.40.50.800">
    <property type="entry name" value="Anticodon-binding domain"/>
    <property type="match status" value="1"/>
</dbReference>
<comment type="catalytic activity">
    <reaction evidence="12 13">
        <text>tRNA(Thr) + L-threonine + ATP = L-threonyl-tRNA(Thr) + AMP + diphosphate + H(+)</text>
        <dbReference type="Rhea" id="RHEA:24624"/>
        <dbReference type="Rhea" id="RHEA-COMP:9670"/>
        <dbReference type="Rhea" id="RHEA-COMP:9704"/>
        <dbReference type="ChEBI" id="CHEBI:15378"/>
        <dbReference type="ChEBI" id="CHEBI:30616"/>
        <dbReference type="ChEBI" id="CHEBI:33019"/>
        <dbReference type="ChEBI" id="CHEBI:57926"/>
        <dbReference type="ChEBI" id="CHEBI:78442"/>
        <dbReference type="ChEBI" id="CHEBI:78534"/>
        <dbReference type="ChEBI" id="CHEBI:456215"/>
        <dbReference type="EC" id="6.1.1.3"/>
    </reaction>
</comment>
<comment type="subcellular location">
    <subcellularLocation>
        <location evidence="13">Cytoplasm</location>
    </subcellularLocation>
</comment>
<sequence length="648" mass="75660">MRKKEIVIKFPNGNEKNYMQGISLEEIAQSISSSLKKKSVAGKVNGALYDLKRCIYEDAEIELYDIHSLAGVEIMRHTSAHVLAQAIKRLYGEVRLGIGPVIENGFYYDVDLESTMTVDDLVKIEREMAKIISENLEIKRKELPRDEVRKIFKEDPLKLELLEDIPQGDTVTVYRQGEFVDLCRGPHLPATRFIKAFKLTHVSGAYWRGDSNNKVLQRIYGVAFASKEELEEHFHFVEEAQKRNHRKLGNELELFMFSEEAPGMPFYLANGQIIRNELEAFLRKLQHQYDYQEVRTPSMMNKRLWERSGHWDHYKENMYFTEVDNQEFALKPMNCPGHMLIFKDRRRSYRDLPIRIAEFGQVHRHEFSGALNGLLRVRTFCQDDAHIFVRPDQIEDEISLALQLIDRVYQTFGFEYEIELSTRPEDYMGSEELWNQAEASLEKVLKSLGYPYKVNEGDGAFYGPKIDIHIKDAIKRSHQCATVQLDFQFPEKFDLTYIDEQNQKVRPVVIHRAVFGSIDRFLGILIEHFGGAFPDWLSPIQVTVIPVSNTIHKEYVEEITRRFKQEEIRVALDLREEKLGYKMREAQMKKVPYILVIGDHELENQSVNLRQYGQETSMEVQLDEFISNIKTSIGNKSLNNSELEFEFE</sequence>
<comment type="cofactor">
    <cofactor evidence="13">
        <name>Zn(2+)</name>
        <dbReference type="ChEBI" id="CHEBI:29105"/>
    </cofactor>
    <text evidence="13">Binds 1 zinc ion per subunit.</text>
</comment>
<evidence type="ECO:0000256" key="6">
    <source>
        <dbReference type="ARBA" id="ARBA00022741"/>
    </source>
</evidence>
<evidence type="ECO:0000256" key="13">
    <source>
        <dbReference type="HAMAP-Rule" id="MF_00184"/>
    </source>
</evidence>
<evidence type="ECO:0000256" key="10">
    <source>
        <dbReference type="ARBA" id="ARBA00022917"/>
    </source>
</evidence>
<dbReference type="InterPro" id="IPR012675">
    <property type="entry name" value="Beta-grasp_dom_sf"/>
</dbReference>
<organism evidence="16 17">
    <name type="scientific">Viridibacillus soli</name>
    <dbReference type="NCBI Taxonomy" id="2798301"/>
    <lineage>
        <taxon>Bacteria</taxon>
        <taxon>Bacillati</taxon>
        <taxon>Bacillota</taxon>
        <taxon>Bacilli</taxon>
        <taxon>Bacillales</taxon>
        <taxon>Caryophanaceae</taxon>
        <taxon>Viridibacillus</taxon>
    </lineage>
</organism>
<evidence type="ECO:0000256" key="1">
    <source>
        <dbReference type="ARBA" id="ARBA00008226"/>
    </source>
</evidence>
<evidence type="ECO:0000259" key="14">
    <source>
        <dbReference type="PROSITE" id="PS50862"/>
    </source>
</evidence>
<comment type="caution">
    <text evidence="13">Lacks conserved residue(s) required for the propagation of feature annotation.</text>
</comment>
<keyword evidence="11 13" id="KW-0030">Aminoacyl-tRNA synthetase</keyword>
<dbReference type="EC" id="6.1.1.3" evidence="13"/>
<keyword evidence="10 13" id="KW-0648">Protein biosynthesis</keyword>
<evidence type="ECO:0000256" key="11">
    <source>
        <dbReference type="ARBA" id="ARBA00023146"/>
    </source>
</evidence>
<dbReference type="SUPFAM" id="SSF81271">
    <property type="entry name" value="TGS-like"/>
    <property type="match status" value="1"/>
</dbReference>
<dbReference type="Gene3D" id="3.10.20.30">
    <property type="match status" value="1"/>
</dbReference>
<dbReference type="Pfam" id="PF02824">
    <property type="entry name" value="TGS"/>
    <property type="match status" value="1"/>
</dbReference>
<feature type="domain" description="Aminoacyl-transfer RNA synthetases class-II family profile" evidence="14">
    <location>
        <begin position="274"/>
        <end position="534"/>
    </location>
</feature>
<keyword evidence="5 13" id="KW-0479">Metal-binding</keyword>
<dbReference type="InterPro" id="IPR012947">
    <property type="entry name" value="tRNA_SAD"/>
</dbReference>
<dbReference type="SUPFAM" id="SSF55186">
    <property type="entry name" value="ThrRS/AlaRS common domain"/>
    <property type="match status" value="1"/>
</dbReference>
<feature type="binding site" evidence="13">
    <location>
        <position position="386"/>
    </location>
    <ligand>
        <name>Zn(2+)</name>
        <dbReference type="ChEBI" id="CHEBI:29105"/>
        <note>catalytic</note>
    </ligand>
</feature>
<dbReference type="InterPro" id="IPR004095">
    <property type="entry name" value="TGS"/>
</dbReference>
<keyword evidence="2 13" id="KW-0963">Cytoplasm</keyword>
<dbReference type="PRINTS" id="PR01047">
    <property type="entry name" value="TRNASYNTHTHR"/>
</dbReference>
<comment type="caution">
    <text evidence="16">The sequence shown here is derived from an EMBL/GenBank/DDBJ whole genome shotgun (WGS) entry which is preliminary data.</text>
</comment>
<evidence type="ECO:0000256" key="2">
    <source>
        <dbReference type="ARBA" id="ARBA00022490"/>
    </source>
</evidence>
<comment type="subunit">
    <text evidence="13">Homodimer.</text>
</comment>
<proteinExistence type="inferred from homology"/>
<dbReference type="Proteomes" id="UP000618943">
    <property type="component" value="Unassembled WGS sequence"/>
</dbReference>
<gene>
    <name evidence="13 16" type="primary">thrS</name>
    <name evidence="16" type="ORF">JFL43_09090</name>
</gene>
<comment type="similarity">
    <text evidence="1 13">Belongs to the class-II aminoacyl-tRNA synthetase family.</text>
</comment>
<evidence type="ECO:0000256" key="7">
    <source>
        <dbReference type="ARBA" id="ARBA00022833"/>
    </source>
</evidence>
<evidence type="ECO:0000256" key="12">
    <source>
        <dbReference type="ARBA" id="ARBA00049515"/>
    </source>
</evidence>
<dbReference type="CDD" id="cd00860">
    <property type="entry name" value="ThrRS_anticodon"/>
    <property type="match status" value="1"/>
</dbReference>
<dbReference type="Gene3D" id="3.30.930.10">
    <property type="entry name" value="Bira Bifunctional Protein, Domain 2"/>
    <property type="match status" value="1"/>
</dbReference>
<dbReference type="InterPro" id="IPR002314">
    <property type="entry name" value="aa-tRNA-synt_IIb"/>
</dbReference>
<dbReference type="InterPro" id="IPR033728">
    <property type="entry name" value="ThrRS_core"/>
</dbReference>
<evidence type="ECO:0000256" key="9">
    <source>
        <dbReference type="ARBA" id="ARBA00022884"/>
    </source>
</evidence>
<dbReference type="InterPro" id="IPR004154">
    <property type="entry name" value="Anticodon-bd"/>
</dbReference>
<keyword evidence="9 13" id="KW-0694">RNA-binding</keyword>
<dbReference type="PANTHER" id="PTHR11451:SF44">
    <property type="entry name" value="THREONINE--TRNA LIGASE, CHLOROPLASTIC_MITOCHONDRIAL 2"/>
    <property type="match status" value="1"/>
</dbReference>
<keyword evidence="6 13" id="KW-0547">Nucleotide-binding</keyword>
<evidence type="ECO:0000256" key="3">
    <source>
        <dbReference type="ARBA" id="ARBA00022555"/>
    </source>
</evidence>
<dbReference type="SUPFAM" id="SSF55681">
    <property type="entry name" value="Class II aaRS and biotin synthetases"/>
    <property type="match status" value="1"/>
</dbReference>
<dbReference type="Pfam" id="PF00587">
    <property type="entry name" value="tRNA-synt_2b"/>
    <property type="match status" value="1"/>
</dbReference>
<dbReference type="InterPro" id="IPR047246">
    <property type="entry name" value="ThrRS_anticodon"/>
</dbReference>
<keyword evidence="17" id="KW-1185">Reference proteome</keyword>
<dbReference type="InterPro" id="IPR012676">
    <property type="entry name" value="TGS-like"/>
</dbReference>